<proteinExistence type="predicted"/>
<reference evidence="1" key="1">
    <citation type="submission" date="2014-12" db="EMBL/GenBank/DDBJ databases">
        <authorList>
            <person name="Hall J."/>
        </authorList>
    </citation>
    <scope>NUCLEOTIDE SEQUENCE [LARGE SCALE GENOMIC DNA]</scope>
    <source>
        <strain evidence="1">SBW25</strain>
        <plasmid evidence="1">pQBR55</plasmid>
    </source>
</reference>
<name>A0A0G4E5V1_PSEFS</name>
<sequence>MLDPEAESGLSLRPRPRLFDGQGLGTPGAFLCADLIPQRLNKLHG</sequence>
<geneLocation type="plasmid" evidence="1">
    <name>pQBR55</name>
</geneLocation>
<organism evidence="1">
    <name type="scientific">Pseudomonas fluorescens (strain SBW25)</name>
    <dbReference type="NCBI Taxonomy" id="216595"/>
    <lineage>
        <taxon>Bacteria</taxon>
        <taxon>Pseudomonadati</taxon>
        <taxon>Pseudomonadota</taxon>
        <taxon>Gammaproteobacteria</taxon>
        <taxon>Pseudomonadales</taxon>
        <taxon>Pseudomonadaceae</taxon>
        <taxon>Pseudomonas</taxon>
    </lineage>
</organism>
<gene>
    <name evidence="1" type="ORF">PQBR55_0211</name>
</gene>
<protein>
    <submittedName>
        <fullName evidence="1">Uncharacterized protein</fullName>
    </submittedName>
</protein>
<keyword evidence="1" id="KW-0614">Plasmid</keyword>
<dbReference type="AlphaFoldDB" id="A0A0G4E5V1"/>
<dbReference type="EMBL" id="LN713927">
    <property type="protein sequence ID" value="CEK42590.1"/>
    <property type="molecule type" value="Genomic_DNA"/>
</dbReference>
<evidence type="ECO:0000313" key="1">
    <source>
        <dbReference type="EMBL" id="CEK42590.1"/>
    </source>
</evidence>
<accession>A0A0G4E5V1</accession>
<reference evidence="1" key="2">
    <citation type="submission" date="2015-06" db="EMBL/GenBank/DDBJ databases">
        <title>Environmentally co-occuring mercury resistance plasmids are genetically and phenotypically diverse and confer variable context-dependent fitness effects.</title>
        <authorList>
            <person name="Hall J.P.J."/>
            <person name="Harrison E."/>
            <person name="Lilley A.K."/>
            <person name="Paterson S."/>
            <person name="Spiers A.J."/>
            <person name="Brockhurst M.A."/>
        </authorList>
    </citation>
    <scope>NUCLEOTIDE SEQUENCE [LARGE SCALE GENOMIC DNA]</scope>
    <source>
        <strain evidence="1">SBW25</strain>
        <plasmid evidence="1">pQBR55</plasmid>
    </source>
</reference>